<dbReference type="HOGENOM" id="CLU_010721_1_0_1"/>
<dbReference type="PANTHER" id="PTHR31900">
    <property type="entry name" value="F-BOX/RNI SUPERFAMILY PROTEIN-RELATED"/>
    <property type="match status" value="1"/>
</dbReference>
<evidence type="ECO:0000259" key="1">
    <source>
        <dbReference type="SMART" id="SM00579"/>
    </source>
</evidence>
<sequence length="215" mass="25569">MTRTHIIDFLFSFPILEELISNDIFIIEELLVNNIFNIPWEKVEPIKTDKIKCLPNLVTAKLCDNEPIPLFLLSKALSLSLKMTWHRCVHVPIFHNLTQLELFSNLKGKSWPEKWKWMVEMLQHSPKLQHLIIHEDYWEEPKIVPECLSSQLKTCLFKNYRGKRCELQFAEYVMHNSKVLSNMRIRSAHFIDINEKYQMLQKLSLCLRGCKLVFE</sequence>
<reference evidence="3" key="3">
    <citation type="submission" date="2015-04" db="UniProtKB">
        <authorList>
            <consortium name="EnsemblPlants"/>
        </authorList>
    </citation>
    <scope>IDENTIFICATION</scope>
    <source>
        <strain evidence="3">cv. Jemalong A17</strain>
    </source>
</reference>
<feature type="domain" description="FBD" evidence="1">
    <location>
        <begin position="146"/>
        <end position="215"/>
    </location>
</feature>
<reference evidence="2 4" key="1">
    <citation type="journal article" date="2011" name="Nature">
        <title>The Medicago genome provides insight into the evolution of rhizobial symbioses.</title>
        <authorList>
            <person name="Young N.D."/>
            <person name="Debelle F."/>
            <person name="Oldroyd G.E."/>
            <person name="Geurts R."/>
            <person name="Cannon S.B."/>
            <person name="Udvardi M.K."/>
            <person name="Benedito V.A."/>
            <person name="Mayer K.F."/>
            <person name="Gouzy J."/>
            <person name="Schoof H."/>
            <person name="Van de Peer Y."/>
            <person name="Proost S."/>
            <person name="Cook D.R."/>
            <person name="Meyers B.C."/>
            <person name="Spannagl M."/>
            <person name="Cheung F."/>
            <person name="De Mita S."/>
            <person name="Krishnakumar V."/>
            <person name="Gundlach H."/>
            <person name="Zhou S."/>
            <person name="Mudge J."/>
            <person name="Bharti A.K."/>
            <person name="Murray J.D."/>
            <person name="Naoumkina M.A."/>
            <person name="Rosen B."/>
            <person name="Silverstein K.A."/>
            <person name="Tang H."/>
            <person name="Rombauts S."/>
            <person name="Zhao P.X."/>
            <person name="Zhou P."/>
            <person name="Barbe V."/>
            <person name="Bardou P."/>
            <person name="Bechner M."/>
            <person name="Bellec A."/>
            <person name="Berger A."/>
            <person name="Berges H."/>
            <person name="Bidwell S."/>
            <person name="Bisseling T."/>
            <person name="Choisne N."/>
            <person name="Couloux A."/>
            <person name="Denny R."/>
            <person name="Deshpande S."/>
            <person name="Dai X."/>
            <person name="Doyle J.J."/>
            <person name="Dudez A.M."/>
            <person name="Farmer A.D."/>
            <person name="Fouteau S."/>
            <person name="Franken C."/>
            <person name="Gibelin C."/>
            <person name="Gish J."/>
            <person name="Goldstein S."/>
            <person name="Gonzalez A.J."/>
            <person name="Green P.J."/>
            <person name="Hallab A."/>
            <person name="Hartog M."/>
            <person name="Hua A."/>
            <person name="Humphray S.J."/>
            <person name="Jeong D.H."/>
            <person name="Jing Y."/>
            <person name="Jocker A."/>
            <person name="Kenton S.M."/>
            <person name="Kim D.J."/>
            <person name="Klee K."/>
            <person name="Lai H."/>
            <person name="Lang C."/>
            <person name="Lin S."/>
            <person name="Macmil S.L."/>
            <person name="Magdelenat G."/>
            <person name="Matthews L."/>
            <person name="McCorrison J."/>
            <person name="Monaghan E.L."/>
            <person name="Mun J.H."/>
            <person name="Najar F.Z."/>
            <person name="Nicholson C."/>
            <person name="Noirot C."/>
            <person name="O'Bleness M."/>
            <person name="Paule C.R."/>
            <person name="Poulain J."/>
            <person name="Prion F."/>
            <person name="Qin B."/>
            <person name="Qu C."/>
            <person name="Retzel E.F."/>
            <person name="Riddle C."/>
            <person name="Sallet E."/>
            <person name="Samain S."/>
            <person name="Samson N."/>
            <person name="Sanders I."/>
            <person name="Saurat O."/>
            <person name="Scarpelli C."/>
            <person name="Schiex T."/>
            <person name="Segurens B."/>
            <person name="Severin A.J."/>
            <person name="Sherrier D.J."/>
            <person name="Shi R."/>
            <person name="Sims S."/>
            <person name="Singer S.R."/>
            <person name="Sinharoy S."/>
            <person name="Sterck L."/>
            <person name="Viollet A."/>
            <person name="Wang B.B."/>
            <person name="Wang K."/>
            <person name="Wang M."/>
            <person name="Wang X."/>
            <person name="Warfsmann J."/>
            <person name="Weissenbach J."/>
            <person name="White D.D."/>
            <person name="White J.D."/>
            <person name="Wiley G.B."/>
            <person name="Wincker P."/>
            <person name="Xing Y."/>
            <person name="Yang L."/>
            <person name="Yao Z."/>
            <person name="Ying F."/>
            <person name="Zhai J."/>
            <person name="Zhou L."/>
            <person name="Zuber A."/>
            <person name="Denarie J."/>
            <person name="Dixon R.A."/>
            <person name="May G.D."/>
            <person name="Schwartz D.C."/>
            <person name="Rogers J."/>
            <person name="Quetier F."/>
            <person name="Town C.D."/>
            <person name="Roe B.A."/>
        </authorList>
    </citation>
    <scope>NUCLEOTIDE SEQUENCE [LARGE SCALE GENOMIC DNA]</scope>
    <source>
        <strain evidence="2">A17</strain>
        <strain evidence="3 4">cv. Jemalong A17</strain>
    </source>
</reference>
<accession>G7ISJ2</accession>
<dbReference type="PANTHER" id="PTHR31900:SF34">
    <property type="entry name" value="EMB|CAB62440.1-RELATED"/>
    <property type="match status" value="1"/>
</dbReference>
<dbReference type="EMBL" id="CM001218">
    <property type="protein sequence ID" value="AES64249.1"/>
    <property type="molecule type" value="Genomic_DNA"/>
</dbReference>
<dbReference type="Pfam" id="PF08387">
    <property type="entry name" value="FBD"/>
    <property type="match status" value="1"/>
</dbReference>
<reference evidence="2 4" key="2">
    <citation type="journal article" date="2014" name="BMC Genomics">
        <title>An improved genome release (version Mt4.0) for the model legume Medicago truncatula.</title>
        <authorList>
            <person name="Tang H."/>
            <person name="Krishnakumar V."/>
            <person name="Bidwell S."/>
            <person name="Rosen B."/>
            <person name="Chan A."/>
            <person name="Zhou S."/>
            <person name="Gentzbittel L."/>
            <person name="Childs K.L."/>
            <person name="Yandell M."/>
            <person name="Gundlach H."/>
            <person name="Mayer K.F."/>
            <person name="Schwartz D.C."/>
            <person name="Town C.D."/>
        </authorList>
    </citation>
    <scope>GENOME REANNOTATION</scope>
    <source>
        <strain evidence="3 4">cv. Jemalong A17</strain>
    </source>
</reference>
<dbReference type="OMA" id="KELNACH"/>
<proteinExistence type="predicted"/>
<dbReference type="SMART" id="SM00579">
    <property type="entry name" value="FBD"/>
    <property type="match status" value="1"/>
</dbReference>
<evidence type="ECO:0000313" key="3">
    <source>
        <dbReference type="EnsemblPlants" id="AES64249"/>
    </source>
</evidence>
<dbReference type="InterPro" id="IPR006566">
    <property type="entry name" value="FBD"/>
</dbReference>
<dbReference type="PaxDb" id="3880-AES64249"/>
<gene>
    <name evidence="2" type="ordered locus">MTR_2g020180</name>
</gene>
<dbReference type="InterPro" id="IPR050232">
    <property type="entry name" value="FBL13/AtMIF1-like"/>
</dbReference>
<dbReference type="Proteomes" id="UP000002051">
    <property type="component" value="Chromosome 2"/>
</dbReference>
<organism evidence="2 4">
    <name type="scientific">Medicago truncatula</name>
    <name type="common">Barrel medic</name>
    <name type="synonym">Medicago tribuloides</name>
    <dbReference type="NCBI Taxonomy" id="3880"/>
    <lineage>
        <taxon>Eukaryota</taxon>
        <taxon>Viridiplantae</taxon>
        <taxon>Streptophyta</taxon>
        <taxon>Embryophyta</taxon>
        <taxon>Tracheophyta</taxon>
        <taxon>Spermatophyta</taxon>
        <taxon>Magnoliopsida</taxon>
        <taxon>eudicotyledons</taxon>
        <taxon>Gunneridae</taxon>
        <taxon>Pentapetalae</taxon>
        <taxon>rosids</taxon>
        <taxon>fabids</taxon>
        <taxon>Fabales</taxon>
        <taxon>Fabaceae</taxon>
        <taxon>Papilionoideae</taxon>
        <taxon>50 kb inversion clade</taxon>
        <taxon>NPAAA clade</taxon>
        <taxon>Hologalegina</taxon>
        <taxon>IRL clade</taxon>
        <taxon>Trifolieae</taxon>
        <taxon>Medicago</taxon>
    </lineage>
</organism>
<dbReference type="AlphaFoldDB" id="G7ISJ2"/>
<keyword evidence="4" id="KW-1185">Reference proteome</keyword>
<evidence type="ECO:0000313" key="2">
    <source>
        <dbReference type="EMBL" id="AES64249.1"/>
    </source>
</evidence>
<name>G7ISJ2_MEDTR</name>
<dbReference type="EnsemblPlants" id="AES64249">
    <property type="protein sequence ID" value="AES64249"/>
    <property type="gene ID" value="MTR_2g020180"/>
</dbReference>
<evidence type="ECO:0000313" key="4">
    <source>
        <dbReference type="Proteomes" id="UP000002051"/>
    </source>
</evidence>
<protein>
    <submittedName>
        <fullName evidence="2">FBD protein</fullName>
    </submittedName>
</protein>